<comment type="subcellular location">
    <subcellularLocation>
        <location evidence="9">Cytoplasm</location>
    </subcellularLocation>
</comment>
<feature type="binding site" evidence="9">
    <location>
        <begin position="17"/>
        <end position="22"/>
    </location>
    <ligand>
        <name>ATP</name>
        <dbReference type="ChEBI" id="CHEBI:30616"/>
    </ligand>
</feature>
<comment type="similarity">
    <text evidence="9">Belongs to the dethiobiotin synthetase family.</text>
</comment>
<dbReference type="NCBIfam" id="TIGR00347">
    <property type="entry name" value="bioD"/>
    <property type="match status" value="1"/>
</dbReference>
<feature type="binding site" evidence="9">
    <location>
        <position position="21"/>
    </location>
    <ligand>
        <name>Mg(2+)</name>
        <dbReference type="ChEBI" id="CHEBI:18420"/>
    </ligand>
</feature>
<sequence>MPIIPSQVLFVTGIDTNIGKTYATAFLFDKFSESGQRVITQKLVQTGCVGTSEDIEAHRRLTGCSMMEEDRLGLTCPYIFSYPASPHFAADIDGKRVDCKIIDRATEALLSRGYDRVLLEGAGGLMVPITKDYLTADFIADRDYPIALVTSGRLGSINHTLLNLELCRHRGITVETIVYNLYPAEDDRITANTLDYLRFYLDKYHPDTQLMVMSERH</sequence>
<keyword evidence="3 9" id="KW-0479">Metal-binding</keyword>
<dbReference type="PIRSF" id="PIRSF006755">
    <property type="entry name" value="DTB_synth"/>
    <property type="match status" value="1"/>
</dbReference>
<feature type="binding site" evidence="9">
    <location>
        <position position="120"/>
    </location>
    <ligand>
        <name>Mg(2+)</name>
        <dbReference type="ChEBI" id="CHEBI:18420"/>
    </ligand>
</feature>
<feature type="binding site" evidence="9">
    <location>
        <position position="54"/>
    </location>
    <ligand>
        <name>ATP</name>
        <dbReference type="ChEBI" id="CHEBI:30616"/>
    </ligand>
</feature>
<dbReference type="CDD" id="cd03109">
    <property type="entry name" value="DTBS"/>
    <property type="match status" value="1"/>
</dbReference>
<evidence type="ECO:0000256" key="5">
    <source>
        <dbReference type="ARBA" id="ARBA00022756"/>
    </source>
</evidence>
<comment type="catalytic activity">
    <reaction evidence="8">
        <text>(7R,8S)-8-amino-7-(carboxyamino)nonanoate + ATP = (4R,5S)-dethiobiotin + ADP + phosphate + H(+)</text>
        <dbReference type="Rhea" id="RHEA:63684"/>
        <dbReference type="ChEBI" id="CHEBI:15378"/>
        <dbReference type="ChEBI" id="CHEBI:30616"/>
        <dbReference type="ChEBI" id="CHEBI:43474"/>
        <dbReference type="ChEBI" id="CHEBI:149470"/>
        <dbReference type="ChEBI" id="CHEBI:149473"/>
        <dbReference type="ChEBI" id="CHEBI:456216"/>
    </reaction>
</comment>
<accession>A0A0A2FF06</accession>
<feature type="binding site" evidence="9">
    <location>
        <position position="54"/>
    </location>
    <ligand>
        <name>Mg(2+)</name>
        <dbReference type="ChEBI" id="CHEBI:18420"/>
    </ligand>
</feature>
<dbReference type="InterPro" id="IPR004472">
    <property type="entry name" value="DTB_synth_BioD"/>
</dbReference>
<evidence type="ECO:0000256" key="9">
    <source>
        <dbReference type="HAMAP-Rule" id="MF_00336"/>
    </source>
</evidence>
<evidence type="ECO:0000256" key="7">
    <source>
        <dbReference type="ARBA" id="ARBA00022842"/>
    </source>
</evidence>
<comment type="catalytic activity">
    <reaction evidence="9">
        <text>(7R,8S)-7,8-diammoniononanoate + CO2 + ATP = (4R,5S)-dethiobiotin + ADP + phosphate + 3 H(+)</text>
        <dbReference type="Rhea" id="RHEA:15805"/>
        <dbReference type="ChEBI" id="CHEBI:15378"/>
        <dbReference type="ChEBI" id="CHEBI:16526"/>
        <dbReference type="ChEBI" id="CHEBI:30616"/>
        <dbReference type="ChEBI" id="CHEBI:43474"/>
        <dbReference type="ChEBI" id="CHEBI:149469"/>
        <dbReference type="ChEBI" id="CHEBI:149473"/>
        <dbReference type="ChEBI" id="CHEBI:456216"/>
        <dbReference type="EC" id="6.3.3.3"/>
    </reaction>
</comment>
<comment type="pathway">
    <text evidence="9">Cofactor biosynthesis; biotin biosynthesis; biotin from 7,8-diaminononanoate: step 1/2.</text>
</comment>
<dbReference type="PANTHER" id="PTHR43210">
    <property type="entry name" value="DETHIOBIOTIN SYNTHETASE"/>
    <property type="match status" value="1"/>
</dbReference>
<name>A0A0A2FF06_9PORP</name>
<comment type="caution">
    <text evidence="9">Lacks conserved residue(s) required for the propagation of feature annotation.</text>
</comment>
<comment type="function">
    <text evidence="9">Catalyzes a mechanistically unusual reaction, the ATP-dependent insertion of CO2 between the N7 and N8 nitrogen atoms of 7,8-diaminopelargonic acid (DAPA, also called 7,8-diammoniononanoate) to form a ureido ring.</text>
</comment>
<dbReference type="Gene3D" id="3.40.50.300">
    <property type="entry name" value="P-loop containing nucleotide triphosphate hydrolases"/>
    <property type="match status" value="1"/>
</dbReference>
<keyword evidence="11" id="KW-1185">Reference proteome</keyword>
<keyword evidence="5 9" id="KW-0093">Biotin biosynthesis</keyword>
<dbReference type="GO" id="GO:0005829">
    <property type="term" value="C:cytosol"/>
    <property type="evidence" value="ECO:0007669"/>
    <property type="project" value="TreeGrafter"/>
</dbReference>
<evidence type="ECO:0000256" key="8">
    <source>
        <dbReference type="ARBA" id="ARBA00047386"/>
    </source>
</evidence>
<keyword evidence="6 9" id="KW-0067">ATP-binding</keyword>
<evidence type="ECO:0000256" key="3">
    <source>
        <dbReference type="ARBA" id="ARBA00022723"/>
    </source>
</evidence>
<dbReference type="EC" id="6.3.3.3" evidence="9"/>
<organism evidence="10 11">
    <name type="scientific">Porphyromonas gulae</name>
    <dbReference type="NCBI Taxonomy" id="111105"/>
    <lineage>
        <taxon>Bacteria</taxon>
        <taxon>Pseudomonadati</taxon>
        <taxon>Bacteroidota</taxon>
        <taxon>Bacteroidia</taxon>
        <taxon>Bacteroidales</taxon>
        <taxon>Porphyromonadaceae</taxon>
        <taxon>Porphyromonas</taxon>
    </lineage>
</organism>
<evidence type="ECO:0000256" key="1">
    <source>
        <dbReference type="ARBA" id="ARBA00022490"/>
    </source>
</evidence>
<evidence type="ECO:0000256" key="4">
    <source>
        <dbReference type="ARBA" id="ARBA00022741"/>
    </source>
</evidence>
<dbReference type="SUPFAM" id="SSF52540">
    <property type="entry name" value="P-loop containing nucleoside triphosphate hydrolases"/>
    <property type="match status" value="1"/>
</dbReference>
<keyword evidence="1 9" id="KW-0963">Cytoplasm</keyword>
<keyword evidence="7 9" id="KW-0460">Magnesium</keyword>
<feature type="binding site" evidence="9">
    <location>
        <position position="46"/>
    </location>
    <ligand>
        <name>substrate</name>
    </ligand>
</feature>
<dbReference type="AlphaFoldDB" id="A0A0A2FF06"/>
<comment type="cofactor">
    <cofactor evidence="9">
        <name>Mg(2+)</name>
        <dbReference type="ChEBI" id="CHEBI:18420"/>
    </cofactor>
</comment>
<dbReference type="GO" id="GO:0004141">
    <property type="term" value="F:dethiobiotin synthase activity"/>
    <property type="evidence" value="ECO:0007669"/>
    <property type="project" value="UniProtKB-UniRule"/>
</dbReference>
<dbReference type="Proteomes" id="UP000030146">
    <property type="component" value="Unassembled WGS sequence"/>
</dbReference>
<gene>
    <name evidence="9" type="primary">bioD</name>
    <name evidence="10" type="ORF">HR15_04535</name>
</gene>
<dbReference type="GO" id="GO:0005524">
    <property type="term" value="F:ATP binding"/>
    <property type="evidence" value="ECO:0007669"/>
    <property type="project" value="UniProtKB-UniRule"/>
</dbReference>
<dbReference type="EMBL" id="JRAK01000068">
    <property type="protein sequence ID" value="KGN88625.1"/>
    <property type="molecule type" value="Genomic_DNA"/>
</dbReference>
<dbReference type="UniPathway" id="UPA00078">
    <property type="reaction ID" value="UER00161"/>
</dbReference>
<comment type="subunit">
    <text evidence="9">Homodimer.</text>
</comment>
<feature type="active site" evidence="9">
    <location>
        <position position="42"/>
    </location>
</feature>
<comment type="caution">
    <text evidence="10">The sequence shown here is derived from an EMBL/GenBank/DDBJ whole genome shotgun (WGS) entry which is preliminary data.</text>
</comment>
<reference evidence="10 11" key="1">
    <citation type="submission" date="2014-08" db="EMBL/GenBank/DDBJ databases">
        <title>Porphyromonas gulae strain:COT-052_OH3439 Genome sequencing.</title>
        <authorList>
            <person name="Wallis C."/>
            <person name="Deusch O."/>
            <person name="O'Flynn C."/>
            <person name="Davis I."/>
            <person name="Jospin G."/>
            <person name="Darling A.E."/>
            <person name="Coil D.A."/>
            <person name="Alexiev A."/>
            <person name="Horsfall A."/>
            <person name="Kirkwood N."/>
            <person name="Harris S."/>
            <person name="Eisen J.A."/>
        </authorList>
    </citation>
    <scope>NUCLEOTIDE SEQUENCE [LARGE SCALE GENOMIC DNA]</scope>
    <source>
        <strain evidence="11">COT-052 OH3439</strain>
    </source>
</reference>
<evidence type="ECO:0000256" key="2">
    <source>
        <dbReference type="ARBA" id="ARBA00022598"/>
    </source>
</evidence>
<dbReference type="GO" id="GO:0000287">
    <property type="term" value="F:magnesium ion binding"/>
    <property type="evidence" value="ECO:0007669"/>
    <property type="project" value="UniProtKB-UniRule"/>
</dbReference>
<evidence type="ECO:0000313" key="10">
    <source>
        <dbReference type="EMBL" id="KGN88625.1"/>
    </source>
</evidence>
<dbReference type="PANTHER" id="PTHR43210:SF2">
    <property type="entry name" value="ATP-DEPENDENT DETHIOBIOTIN SYNTHETASE BIOD 2"/>
    <property type="match status" value="1"/>
</dbReference>
<dbReference type="HAMAP" id="MF_00336">
    <property type="entry name" value="BioD"/>
    <property type="match status" value="1"/>
</dbReference>
<keyword evidence="4 9" id="KW-0547">Nucleotide-binding</keyword>
<keyword evidence="2 9" id="KW-0436">Ligase</keyword>
<dbReference type="Pfam" id="PF13500">
    <property type="entry name" value="AAA_26"/>
    <property type="match status" value="1"/>
</dbReference>
<evidence type="ECO:0000313" key="11">
    <source>
        <dbReference type="Proteomes" id="UP000030146"/>
    </source>
</evidence>
<dbReference type="GO" id="GO:0009102">
    <property type="term" value="P:biotin biosynthetic process"/>
    <property type="evidence" value="ECO:0007669"/>
    <property type="project" value="UniProtKB-UniRule"/>
</dbReference>
<feature type="binding site" evidence="9">
    <location>
        <begin position="120"/>
        <end position="123"/>
    </location>
    <ligand>
        <name>ATP</name>
        <dbReference type="ChEBI" id="CHEBI:30616"/>
    </ligand>
</feature>
<proteinExistence type="inferred from homology"/>
<dbReference type="InterPro" id="IPR027417">
    <property type="entry name" value="P-loop_NTPase"/>
</dbReference>
<protein>
    <recommendedName>
        <fullName evidence="9">ATP-dependent dethiobiotin synthetase BioD</fullName>
        <ecNumber evidence="9">6.3.3.3</ecNumber>
    </recommendedName>
    <alternativeName>
        <fullName evidence="9">DTB synthetase</fullName>
        <shortName evidence="9">DTBS</shortName>
    </alternativeName>
    <alternativeName>
        <fullName evidence="9">Dethiobiotin synthase</fullName>
    </alternativeName>
</protein>
<dbReference type="RefSeq" id="WP_039424374.1">
    <property type="nucleotide sequence ID" value="NZ_JRAK01000068.1"/>
</dbReference>
<evidence type="ECO:0000256" key="6">
    <source>
        <dbReference type="ARBA" id="ARBA00022840"/>
    </source>
</evidence>